<dbReference type="EMBL" id="QRDY01000020">
    <property type="protein sequence ID" value="RED54941.1"/>
    <property type="molecule type" value="Genomic_DNA"/>
</dbReference>
<proteinExistence type="inferred from homology"/>
<dbReference type="Pfam" id="PF00582">
    <property type="entry name" value="Usp"/>
    <property type="match status" value="1"/>
</dbReference>
<name>A0A3D9HZY5_9BACL</name>
<dbReference type="PANTHER" id="PTHR46268:SF6">
    <property type="entry name" value="UNIVERSAL STRESS PROTEIN UP12"/>
    <property type="match status" value="1"/>
</dbReference>
<dbReference type="CDD" id="cd00293">
    <property type="entry name" value="USP-like"/>
    <property type="match status" value="1"/>
</dbReference>
<evidence type="ECO:0000259" key="2">
    <source>
        <dbReference type="Pfam" id="PF00582"/>
    </source>
</evidence>
<dbReference type="AlphaFoldDB" id="A0A3D9HZY5"/>
<gene>
    <name evidence="3" type="ORF">DFP95_12034</name>
</gene>
<evidence type="ECO:0000256" key="1">
    <source>
        <dbReference type="ARBA" id="ARBA00008791"/>
    </source>
</evidence>
<dbReference type="SUPFAM" id="SSF52402">
    <property type="entry name" value="Adenine nucleotide alpha hydrolases-like"/>
    <property type="match status" value="1"/>
</dbReference>
<comment type="caution">
    <text evidence="3">The sequence shown here is derived from an EMBL/GenBank/DDBJ whole genome shotgun (WGS) entry which is preliminary data.</text>
</comment>
<accession>A0A3D9HZY5</accession>
<sequence>MIFNHILVPYDGSNPSIKALEKAIDIAKLDPATALTVAHVINLQPIVVSDMTFVQPEAYQDQVKEQGNMIIEKVKSMTAEVPNTNVVVLAGSPSEAIVDYTSDNSCDLIIMGSRGLSSLKEFMLGSVSHNVILHSRVPVMIMK</sequence>
<evidence type="ECO:0000313" key="3">
    <source>
        <dbReference type="EMBL" id="RED54941.1"/>
    </source>
</evidence>
<keyword evidence="4" id="KW-1185">Reference proteome</keyword>
<reference evidence="3 4" key="1">
    <citation type="submission" date="2018-07" db="EMBL/GenBank/DDBJ databases">
        <title>Genomic Encyclopedia of Type Strains, Phase III (KMG-III): the genomes of soil and plant-associated and newly described type strains.</title>
        <authorList>
            <person name="Whitman W."/>
        </authorList>
    </citation>
    <scope>NUCLEOTIDE SEQUENCE [LARGE SCALE GENOMIC DNA]</scope>
    <source>
        <strain evidence="3 4">CECT 8236</strain>
    </source>
</reference>
<dbReference type="Gene3D" id="3.40.50.620">
    <property type="entry name" value="HUPs"/>
    <property type="match status" value="1"/>
</dbReference>
<comment type="similarity">
    <text evidence="1">Belongs to the universal stress protein A family.</text>
</comment>
<dbReference type="PRINTS" id="PR01438">
    <property type="entry name" value="UNVRSLSTRESS"/>
</dbReference>
<dbReference type="InterPro" id="IPR006015">
    <property type="entry name" value="Universal_stress_UspA"/>
</dbReference>
<dbReference type="OrthoDB" id="9777884at2"/>
<dbReference type="PANTHER" id="PTHR46268">
    <property type="entry name" value="STRESS RESPONSE PROTEIN NHAX"/>
    <property type="match status" value="1"/>
</dbReference>
<organism evidence="3 4">
    <name type="scientific">Cohnella lupini</name>
    <dbReference type="NCBI Taxonomy" id="1294267"/>
    <lineage>
        <taxon>Bacteria</taxon>
        <taxon>Bacillati</taxon>
        <taxon>Bacillota</taxon>
        <taxon>Bacilli</taxon>
        <taxon>Bacillales</taxon>
        <taxon>Paenibacillaceae</taxon>
        <taxon>Cohnella</taxon>
    </lineage>
</organism>
<dbReference type="InterPro" id="IPR006016">
    <property type="entry name" value="UspA"/>
</dbReference>
<feature type="domain" description="UspA" evidence="2">
    <location>
        <begin position="3"/>
        <end position="143"/>
    </location>
</feature>
<dbReference type="RefSeq" id="WP_115995056.1">
    <property type="nucleotide sequence ID" value="NZ_QRDY01000020.1"/>
</dbReference>
<protein>
    <submittedName>
        <fullName evidence="3">Nucleotide-binding universal stress UspA family protein</fullName>
    </submittedName>
</protein>
<evidence type="ECO:0000313" key="4">
    <source>
        <dbReference type="Proteomes" id="UP000256869"/>
    </source>
</evidence>
<dbReference type="Proteomes" id="UP000256869">
    <property type="component" value="Unassembled WGS sequence"/>
</dbReference>
<dbReference type="InterPro" id="IPR014729">
    <property type="entry name" value="Rossmann-like_a/b/a_fold"/>
</dbReference>